<organism evidence="2 3">
    <name type="scientific">Lymnaea stagnalis</name>
    <name type="common">Great pond snail</name>
    <name type="synonym">Helix stagnalis</name>
    <dbReference type="NCBI Taxonomy" id="6523"/>
    <lineage>
        <taxon>Eukaryota</taxon>
        <taxon>Metazoa</taxon>
        <taxon>Spiralia</taxon>
        <taxon>Lophotrochozoa</taxon>
        <taxon>Mollusca</taxon>
        <taxon>Gastropoda</taxon>
        <taxon>Heterobranchia</taxon>
        <taxon>Euthyneura</taxon>
        <taxon>Panpulmonata</taxon>
        <taxon>Hygrophila</taxon>
        <taxon>Lymnaeoidea</taxon>
        <taxon>Lymnaeidae</taxon>
        <taxon>Lymnaea</taxon>
    </lineage>
</organism>
<dbReference type="EMBL" id="CAXITT010000683">
    <property type="protein sequence ID" value="CAL1545167.1"/>
    <property type="molecule type" value="Genomic_DNA"/>
</dbReference>
<feature type="region of interest" description="Disordered" evidence="1">
    <location>
        <begin position="1"/>
        <end position="64"/>
    </location>
</feature>
<feature type="non-terminal residue" evidence="2">
    <location>
        <position position="134"/>
    </location>
</feature>
<name>A0AAV2IGF5_LYMST</name>
<comment type="caution">
    <text evidence="2">The sequence shown here is derived from an EMBL/GenBank/DDBJ whole genome shotgun (WGS) entry which is preliminary data.</text>
</comment>
<accession>A0AAV2IGF5</accession>
<reference evidence="2 3" key="1">
    <citation type="submission" date="2024-04" db="EMBL/GenBank/DDBJ databases">
        <authorList>
            <consortium name="Genoscope - CEA"/>
            <person name="William W."/>
        </authorList>
    </citation>
    <scope>NUCLEOTIDE SEQUENCE [LARGE SCALE GENOMIC DNA]</scope>
</reference>
<sequence>MKTPNPNQPKPTNRRLSRKRSHVSLDRLRRSMSLETCKLDSPGKNPVDAAVPERQTNSLKCRYNPPETIPEEEFERIRRESLIPRVGLLAGVGRRRSSASPPTDLSSCALALMNSAMTLTSPGSNSVVAQAAAA</sequence>
<keyword evidence="3" id="KW-1185">Reference proteome</keyword>
<protein>
    <submittedName>
        <fullName evidence="2">Uncharacterized protein</fullName>
    </submittedName>
</protein>
<evidence type="ECO:0000313" key="2">
    <source>
        <dbReference type="EMBL" id="CAL1545167.1"/>
    </source>
</evidence>
<evidence type="ECO:0000256" key="1">
    <source>
        <dbReference type="SAM" id="MobiDB-lite"/>
    </source>
</evidence>
<proteinExistence type="predicted"/>
<evidence type="ECO:0000313" key="3">
    <source>
        <dbReference type="Proteomes" id="UP001497497"/>
    </source>
</evidence>
<dbReference type="Proteomes" id="UP001497497">
    <property type="component" value="Unassembled WGS sequence"/>
</dbReference>
<feature type="compositionally biased region" description="Basic residues" evidence="1">
    <location>
        <begin position="12"/>
        <end position="22"/>
    </location>
</feature>
<gene>
    <name evidence="2" type="ORF">GSLYS_00018650001</name>
</gene>
<dbReference type="AlphaFoldDB" id="A0AAV2IGF5"/>